<evidence type="ECO:0000259" key="3">
    <source>
        <dbReference type="Pfam" id="PF00685"/>
    </source>
</evidence>
<reference evidence="4" key="1">
    <citation type="submission" date="2021-10" db="EMBL/GenBank/DDBJ databases">
        <title>Tropical sea cucumber genome reveals ecological adaptation and Cuvierian tubules defense mechanism.</title>
        <authorList>
            <person name="Chen T."/>
        </authorList>
    </citation>
    <scope>NUCLEOTIDE SEQUENCE</scope>
    <source>
        <strain evidence="4">Nanhai2018</strain>
        <tissue evidence="4">Muscle</tissue>
    </source>
</reference>
<protein>
    <submittedName>
        <fullName evidence="4">Bile salt sulfotransferase</fullName>
    </submittedName>
</protein>
<comment type="caution">
    <text evidence="4">The sequence shown here is derived from an EMBL/GenBank/DDBJ whole genome shotgun (WGS) entry which is preliminary data.</text>
</comment>
<dbReference type="Proteomes" id="UP001152320">
    <property type="component" value="Chromosome 6"/>
</dbReference>
<evidence type="ECO:0000256" key="1">
    <source>
        <dbReference type="ARBA" id="ARBA00005771"/>
    </source>
</evidence>
<dbReference type="OrthoDB" id="205623at2759"/>
<accession>A0A9Q1C6J5</accession>
<evidence type="ECO:0000313" key="5">
    <source>
        <dbReference type="Proteomes" id="UP001152320"/>
    </source>
</evidence>
<proteinExistence type="inferred from homology"/>
<name>A0A9Q1C6J5_HOLLE</name>
<evidence type="ECO:0000256" key="2">
    <source>
        <dbReference type="ARBA" id="ARBA00022679"/>
    </source>
</evidence>
<feature type="domain" description="Sulfotransferase" evidence="3">
    <location>
        <begin position="22"/>
        <end position="106"/>
    </location>
</feature>
<dbReference type="EMBL" id="JAIZAY010000006">
    <property type="protein sequence ID" value="KAJ8040248.1"/>
    <property type="molecule type" value="Genomic_DNA"/>
</dbReference>
<gene>
    <name evidence="4" type="ORF">HOLleu_14482</name>
</gene>
<dbReference type="InterPro" id="IPR000863">
    <property type="entry name" value="Sulfotransferase_dom"/>
</dbReference>
<comment type="similarity">
    <text evidence="1">Belongs to the sulfotransferase 1 family.</text>
</comment>
<organism evidence="4 5">
    <name type="scientific">Holothuria leucospilota</name>
    <name type="common">Black long sea cucumber</name>
    <name type="synonym">Mertensiothuria leucospilota</name>
    <dbReference type="NCBI Taxonomy" id="206669"/>
    <lineage>
        <taxon>Eukaryota</taxon>
        <taxon>Metazoa</taxon>
        <taxon>Echinodermata</taxon>
        <taxon>Eleutherozoa</taxon>
        <taxon>Echinozoa</taxon>
        <taxon>Holothuroidea</taxon>
        <taxon>Aspidochirotacea</taxon>
        <taxon>Aspidochirotida</taxon>
        <taxon>Holothuriidae</taxon>
        <taxon>Holothuria</taxon>
    </lineage>
</organism>
<keyword evidence="5" id="KW-1185">Reference proteome</keyword>
<dbReference type="Gene3D" id="3.40.50.300">
    <property type="entry name" value="P-loop containing nucleotide triphosphate hydrolases"/>
    <property type="match status" value="1"/>
</dbReference>
<dbReference type="PANTHER" id="PTHR11783">
    <property type="entry name" value="SULFOTRANSFERASE SULT"/>
    <property type="match status" value="1"/>
</dbReference>
<sequence>MADGDARKINRDLMVTALETTWAPTPEKIKQTTPGYKIIEKLPSPRVTSTHIPEPFCPPQWFTKKAKIIYFVRNPKNVMVSSYSCLNSVLDPRLRSWDAFFEYFCGDHG</sequence>
<dbReference type="SUPFAM" id="SSF52540">
    <property type="entry name" value="P-loop containing nucleoside triphosphate hydrolases"/>
    <property type="match status" value="1"/>
</dbReference>
<keyword evidence="2" id="KW-0808">Transferase</keyword>
<dbReference type="Pfam" id="PF00685">
    <property type="entry name" value="Sulfotransfer_1"/>
    <property type="match status" value="1"/>
</dbReference>
<dbReference type="GO" id="GO:0008146">
    <property type="term" value="F:sulfotransferase activity"/>
    <property type="evidence" value="ECO:0007669"/>
    <property type="project" value="InterPro"/>
</dbReference>
<evidence type="ECO:0000313" key="4">
    <source>
        <dbReference type="EMBL" id="KAJ8040248.1"/>
    </source>
</evidence>
<dbReference type="InterPro" id="IPR027417">
    <property type="entry name" value="P-loop_NTPase"/>
</dbReference>
<dbReference type="AlphaFoldDB" id="A0A9Q1C6J5"/>